<keyword evidence="2" id="KW-0479">Metal-binding</keyword>
<dbReference type="Proteomes" id="UP001596137">
    <property type="component" value="Unassembled WGS sequence"/>
</dbReference>
<dbReference type="EMBL" id="JBHSRF010000001">
    <property type="protein sequence ID" value="MFC6079549.1"/>
    <property type="molecule type" value="Genomic_DNA"/>
</dbReference>
<keyword evidence="5" id="KW-0411">Iron-sulfur</keyword>
<dbReference type="SUPFAM" id="SSF50692">
    <property type="entry name" value="ADC-like"/>
    <property type="match status" value="1"/>
</dbReference>
<dbReference type="InterPro" id="IPR009010">
    <property type="entry name" value="Asp_de-COase-like_dom_sf"/>
</dbReference>
<evidence type="ECO:0000256" key="5">
    <source>
        <dbReference type="ARBA" id="ARBA00023014"/>
    </source>
</evidence>
<dbReference type="Gene3D" id="2.20.25.90">
    <property type="entry name" value="ADC-like domains"/>
    <property type="match status" value="1"/>
</dbReference>
<evidence type="ECO:0000313" key="9">
    <source>
        <dbReference type="Proteomes" id="UP001596137"/>
    </source>
</evidence>
<dbReference type="InterPro" id="IPR006656">
    <property type="entry name" value="Mopterin_OxRdtase"/>
</dbReference>
<evidence type="ECO:0000256" key="4">
    <source>
        <dbReference type="ARBA" id="ARBA00023004"/>
    </source>
</evidence>
<sequence length="799" mass="83306">MRTAHRTCPLCEAVCGLTITLDDGGRVTRVRGDDADPFSKGFICPKGASLGRLDEDPDRLSAPLVRRDGEWHQVSWAEAFAAVERGLAAVPGPSRAIYLGNPNAHTMAGTLYASPLARSLGTRQVFSASTADQMPKHVSAGLMFGDPLAIPVPDLDRTGYLLMLGANPLESNGSLCTAPDFPGRLKALRARGGRLVVVDPRRTRTAALADEHVFARPGTDAHLLMGMVHTLFAEKLTDVRVPVSGLDELEEAARNFTPEACAAVCGVPAAQIARLARELAAAPEAAVYGRIGTCTVEFGTLTQWLVDVLNVLTGNLDRPGGAMFPRPAAVGPRRRKPYATGRWHSRVRGLPEANGELPVAALAEEIETPGEGRIRALVTVAGNPVLSAPGGERLDRALAGLEFMVSVDPYLNETTRHAHVILPPPRVLQSGHYDFALLGFAVRDYARYSPPVLPMADRPSESEILARLAMIASGQGAETDPALLDELILDQALRAAVGTPGSPVEGRDPAELRAMLTGTTGAELRLDAMLRLGPYGAWGGRLPYGDGAQDADLGARDADHGAQDADLSAQDADLSAQGADHGGQGADHGGQGADLGGQGAGSGVNGTGAGNGSGSGDEGLSLATLRAYPHGLDIGPLRERLGEVLRTASGTVELAPETITADVARLRDALGREASPFVLIGRRHLRSNNSWMHNVAPLVGGSNRCTLQIHPADAAELGLTGEAVVRSASGKLTVTVEPTDTIMRGVVSLPHGWGHAGSTQAVAAEHAGVSANVLTDESVVDPLSGNAVFNGVPVTLAPA</sequence>
<dbReference type="RefSeq" id="WP_380745702.1">
    <property type="nucleotide sequence ID" value="NZ_JBHSRF010000001.1"/>
</dbReference>
<gene>
    <name evidence="8" type="ORF">ACFP1K_00120</name>
</gene>
<dbReference type="Gene3D" id="3.40.50.740">
    <property type="match status" value="1"/>
</dbReference>
<evidence type="ECO:0000256" key="6">
    <source>
        <dbReference type="SAM" id="MobiDB-lite"/>
    </source>
</evidence>
<dbReference type="PANTHER" id="PTHR43105:SF9">
    <property type="entry name" value="NADPH-FE(3+) OXIDOREDUCTASE SUBUNIT ALPHA"/>
    <property type="match status" value="1"/>
</dbReference>
<organism evidence="8 9">
    <name type="scientific">Sphaerisporangium aureirubrum</name>
    <dbReference type="NCBI Taxonomy" id="1544736"/>
    <lineage>
        <taxon>Bacteria</taxon>
        <taxon>Bacillati</taxon>
        <taxon>Actinomycetota</taxon>
        <taxon>Actinomycetes</taxon>
        <taxon>Streptosporangiales</taxon>
        <taxon>Streptosporangiaceae</taxon>
        <taxon>Sphaerisporangium</taxon>
    </lineage>
</organism>
<keyword evidence="9" id="KW-1185">Reference proteome</keyword>
<keyword evidence="3" id="KW-0560">Oxidoreductase</keyword>
<dbReference type="Pfam" id="PF04879">
    <property type="entry name" value="Molybdop_Fe4S4"/>
    <property type="match status" value="1"/>
</dbReference>
<dbReference type="Pfam" id="PF00384">
    <property type="entry name" value="Molybdopterin"/>
    <property type="match status" value="1"/>
</dbReference>
<feature type="domain" description="4Fe-4S Mo/W bis-MGD-type" evidence="7">
    <location>
        <begin position="1"/>
        <end position="58"/>
    </location>
</feature>
<reference evidence="9" key="1">
    <citation type="journal article" date="2019" name="Int. J. Syst. Evol. Microbiol.">
        <title>The Global Catalogue of Microorganisms (GCM) 10K type strain sequencing project: providing services to taxonomists for standard genome sequencing and annotation.</title>
        <authorList>
            <consortium name="The Broad Institute Genomics Platform"/>
            <consortium name="The Broad Institute Genome Sequencing Center for Infectious Disease"/>
            <person name="Wu L."/>
            <person name="Ma J."/>
        </authorList>
    </citation>
    <scope>NUCLEOTIDE SEQUENCE [LARGE SCALE GENOMIC DNA]</scope>
    <source>
        <strain evidence="9">JCM 30346</strain>
    </source>
</reference>
<dbReference type="SUPFAM" id="SSF53706">
    <property type="entry name" value="Formate dehydrogenase/DMSO reductase, domains 1-3"/>
    <property type="match status" value="1"/>
</dbReference>
<dbReference type="Gene3D" id="3.40.228.10">
    <property type="entry name" value="Dimethylsulfoxide Reductase, domain 2"/>
    <property type="match status" value="1"/>
</dbReference>
<dbReference type="Pfam" id="PF01568">
    <property type="entry name" value="Molydop_binding"/>
    <property type="match status" value="1"/>
</dbReference>
<proteinExistence type="predicted"/>
<evidence type="ECO:0000256" key="3">
    <source>
        <dbReference type="ARBA" id="ARBA00023002"/>
    </source>
</evidence>
<dbReference type="InterPro" id="IPR006657">
    <property type="entry name" value="MoPterin_dinucl-bd_dom"/>
</dbReference>
<keyword evidence="1" id="KW-0004">4Fe-4S</keyword>
<dbReference type="PANTHER" id="PTHR43105">
    <property type="entry name" value="RESPIRATORY NITRATE REDUCTASE"/>
    <property type="match status" value="1"/>
</dbReference>
<dbReference type="SMART" id="SM00926">
    <property type="entry name" value="Molybdop_Fe4S4"/>
    <property type="match status" value="1"/>
</dbReference>
<evidence type="ECO:0000256" key="2">
    <source>
        <dbReference type="ARBA" id="ARBA00022723"/>
    </source>
</evidence>
<dbReference type="Gene3D" id="2.40.40.20">
    <property type="match status" value="1"/>
</dbReference>
<comment type="caution">
    <text evidence="8">The sequence shown here is derived from an EMBL/GenBank/DDBJ whole genome shotgun (WGS) entry which is preliminary data.</text>
</comment>
<feature type="compositionally biased region" description="Low complexity" evidence="6">
    <location>
        <begin position="564"/>
        <end position="579"/>
    </location>
</feature>
<dbReference type="InterPro" id="IPR006963">
    <property type="entry name" value="Mopterin_OxRdtase_4Fe-4S_dom"/>
</dbReference>
<dbReference type="InterPro" id="IPR050123">
    <property type="entry name" value="Prok_molybdopt-oxidoreductase"/>
</dbReference>
<accession>A0ABW1N7G1</accession>
<feature type="compositionally biased region" description="Gly residues" evidence="6">
    <location>
        <begin position="580"/>
        <end position="617"/>
    </location>
</feature>
<evidence type="ECO:0000313" key="8">
    <source>
        <dbReference type="EMBL" id="MFC6079549.1"/>
    </source>
</evidence>
<evidence type="ECO:0000256" key="1">
    <source>
        <dbReference type="ARBA" id="ARBA00022485"/>
    </source>
</evidence>
<feature type="compositionally biased region" description="Basic and acidic residues" evidence="6">
    <location>
        <begin position="553"/>
        <end position="563"/>
    </location>
</feature>
<protein>
    <submittedName>
        <fullName evidence="8">Molybdopterin-dependent oxidoreductase</fullName>
    </submittedName>
</protein>
<dbReference type="PROSITE" id="PS51669">
    <property type="entry name" value="4FE4S_MOW_BIS_MGD"/>
    <property type="match status" value="1"/>
</dbReference>
<name>A0ABW1N7G1_9ACTN</name>
<feature type="region of interest" description="Disordered" evidence="6">
    <location>
        <begin position="549"/>
        <end position="617"/>
    </location>
</feature>
<keyword evidence="4" id="KW-0408">Iron</keyword>
<evidence type="ECO:0000259" key="7">
    <source>
        <dbReference type="PROSITE" id="PS51669"/>
    </source>
</evidence>